<dbReference type="InterPro" id="IPR023324">
    <property type="entry name" value="BH2638-like_sf"/>
</dbReference>
<sequence length="99" mass="11552">MSQEYEYPLIDGLNVDEIVILTDFYQSIEEAYENSSGIPRPKFMTAYNAFKRIIPSKMEQRQLEREFKEQSGYDAFQVIKTADRNDNKIIKVYGAKNGN</sequence>
<dbReference type="SUPFAM" id="SSF158504">
    <property type="entry name" value="BH2638-like"/>
    <property type="match status" value="1"/>
</dbReference>
<dbReference type="EMBL" id="AZEY01000058">
    <property type="protein sequence ID" value="KRL65732.1"/>
    <property type="molecule type" value="Genomic_DNA"/>
</dbReference>
<dbReference type="InterPro" id="IPR007920">
    <property type="entry name" value="UPF0223"/>
</dbReference>
<dbReference type="PATRIC" id="fig|1423739.3.peg.3209"/>
<evidence type="ECO:0000313" key="2">
    <source>
        <dbReference type="Proteomes" id="UP000052013"/>
    </source>
</evidence>
<dbReference type="RefSeq" id="WP_057864611.1">
    <property type="nucleotide sequence ID" value="NZ_AZEY01000058.1"/>
</dbReference>
<reference evidence="1 2" key="1">
    <citation type="journal article" date="2015" name="Genome Announc.">
        <title>Expanding the biotechnology potential of lactobacilli through comparative genomics of 213 strains and associated genera.</title>
        <authorList>
            <person name="Sun Z."/>
            <person name="Harris H.M."/>
            <person name="McCann A."/>
            <person name="Guo C."/>
            <person name="Argimon S."/>
            <person name="Zhang W."/>
            <person name="Yang X."/>
            <person name="Jeffery I.B."/>
            <person name="Cooney J.C."/>
            <person name="Kagawa T.F."/>
            <person name="Liu W."/>
            <person name="Song Y."/>
            <person name="Salvetti E."/>
            <person name="Wrobel A."/>
            <person name="Rasinkangas P."/>
            <person name="Parkhill J."/>
            <person name="Rea M.C."/>
            <person name="O'Sullivan O."/>
            <person name="Ritari J."/>
            <person name="Douillard F.P."/>
            <person name="Paul Ross R."/>
            <person name="Yang R."/>
            <person name="Briner A.E."/>
            <person name="Felis G.E."/>
            <person name="de Vos W.M."/>
            <person name="Barrangou R."/>
            <person name="Klaenhammer T.R."/>
            <person name="Caufield P.W."/>
            <person name="Cui Y."/>
            <person name="Zhang H."/>
            <person name="O'Toole P.W."/>
        </authorList>
    </citation>
    <scope>NUCLEOTIDE SEQUENCE [LARGE SCALE GENOMIC DNA]</scope>
    <source>
        <strain evidence="1 2">DSM 14421</strain>
    </source>
</reference>
<dbReference type="Pfam" id="PF05256">
    <property type="entry name" value="UPF0223"/>
    <property type="match status" value="1"/>
</dbReference>
<organism evidence="1 2">
    <name type="scientific">Lentilactobacillus diolivorans DSM 14421</name>
    <dbReference type="NCBI Taxonomy" id="1423739"/>
    <lineage>
        <taxon>Bacteria</taxon>
        <taxon>Bacillati</taxon>
        <taxon>Bacillota</taxon>
        <taxon>Bacilli</taxon>
        <taxon>Lactobacillales</taxon>
        <taxon>Lactobacillaceae</taxon>
        <taxon>Lentilactobacillus</taxon>
    </lineage>
</organism>
<dbReference type="Proteomes" id="UP000052013">
    <property type="component" value="Unassembled WGS sequence"/>
</dbReference>
<accession>A0A0R1SED0</accession>
<protein>
    <submittedName>
        <fullName evidence="1">Uncharacterized protein</fullName>
    </submittedName>
</protein>
<proteinExistence type="predicted"/>
<dbReference type="Gene3D" id="1.10.220.80">
    <property type="entry name" value="BH2638-like"/>
    <property type="match status" value="1"/>
</dbReference>
<name>A0A0R1SED0_9LACO</name>
<gene>
    <name evidence="1" type="ORF">FC85_GL003080</name>
</gene>
<dbReference type="STRING" id="1423739.FC85_GL003080"/>
<comment type="caution">
    <text evidence="1">The sequence shown here is derived from an EMBL/GenBank/DDBJ whole genome shotgun (WGS) entry which is preliminary data.</text>
</comment>
<dbReference type="AlphaFoldDB" id="A0A0R1SED0"/>
<evidence type="ECO:0000313" key="1">
    <source>
        <dbReference type="EMBL" id="KRL65732.1"/>
    </source>
</evidence>